<accession>A0A1F5PXD5</accession>
<keyword evidence="1" id="KW-1133">Transmembrane helix</keyword>
<name>A0A1F5PXD5_9BACT</name>
<dbReference type="STRING" id="1817841.A3B10_00240"/>
<sequence>MNRLILVSVLITIVYSWEDLKRILISVLKSVLKQTHHQTANHHLDQIVGIALILATIPANLAYVLLTEGPLLTKLIVLLVELLLIGLIAEITNLLIEKNQARHTSFIVFLGTFAVGIVSPVFSIFGGIMHERRLFASYLRHLMFPILFGLILKYLSNRLGILELTNRIDNLISIAVIGLIISITIEYLEQHFRSVHWHLSAYFRVILGVVVLLILFRS</sequence>
<feature type="transmembrane region" description="Helical" evidence="1">
    <location>
        <begin position="168"/>
        <end position="185"/>
    </location>
</feature>
<gene>
    <name evidence="2" type="ORF">A3B10_00240</name>
</gene>
<protein>
    <submittedName>
        <fullName evidence="2">Uncharacterized protein</fullName>
    </submittedName>
</protein>
<comment type="caution">
    <text evidence="2">The sequence shown here is derived from an EMBL/GenBank/DDBJ whole genome shotgun (WGS) entry which is preliminary data.</text>
</comment>
<evidence type="ECO:0000313" key="3">
    <source>
        <dbReference type="Proteomes" id="UP000177281"/>
    </source>
</evidence>
<keyword evidence="1" id="KW-0472">Membrane</keyword>
<evidence type="ECO:0000256" key="1">
    <source>
        <dbReference type="SAM" id="Phobius"/>
    </source>
</evidence>
<dbReference type="AlphaFoldDB" id="A0A1F5PXD5"/>
<feature type="transmembrane region" description="Helical" evidence="1">
    <location>
        <begin position="197"/>
        <end position="216"/>
    </location>
</feature>
<feature type="transmembrane region" description="Helical" evidence="1">
    <location>
        <begin position="75"/>
        <end position="96"/>
    </location>
</feature>
<keyword evidence="1" id="KW-0812">Transmembrane</keyword>
<evidence type="ECO:0000313" key="2">
    <source>
        <dbReference type="EMBL" id="OGE94576.1"/>
    </source>
</evidence>
<feature type="transmembrane region" description="Helical" evidence="1">
    <location>
        <begin position="135"/>
        <end position="156"/>
    </location>
</feature>
<feature type="transmembrane region" description="Helical" evidence="1">
    <location>
        <begin position="108"/>
        <end position="129"/>
    </location>
</feature>
<dbReference type="Proteomes" id="UP000177281">
    <property type="component" value="Unassembled WGS sequence"/>
</dbReference>
<organism evidence="2 3">
    <name type="scientific">Candidatus Doudnabacteria bacterium RIFCSPLOWO2_01_FULL_44_21</name>
    <dbReference type="NCBI Taxonomy" id="1817841"/>
    <lineage>
        <taxon>Bacteria</taxon>
        <taxon>Candidatus Doudnaibacteriota</taxon>
    </lineage>
</organism>
<proteinExistence type="predicted"/>
<dbReference type="EMBL" id="MFFB01000013">
    <property type="protein sequence ID" value="OGE94576.1"/>
    <property type="molecule type" value="Genomic_DNA"/>
</dbReference>
<reference evidence="2 3" key="1">
    <citation type="journal article" date="2016" name="Nat. Commun.">
        <title>Thousands of microbial genomes shed light on interconnected biogeochemical processes in an aquifer system.</title>
        <authorList>
            <person name="Anantharaman K."/>
            <person name="Brown C.T."/>
            <person name="Hug L.A."/>
            <person name="Sharon I."/>
            <person name="Castelle C.J."/>
            <person name="Probst A.J."/>
            <person name="Thomas B.C."/>
            <person name="Singh A."/>
            <person name="Wilkins M.J."/>
            <person name="Karaoz U."/>
            <person name="Brodie E.L."/>
            <person name="Williams K.H."/>
            <person name="Hubbard S.S."/>
            <person name="Banfield J.F."/>
        </authorList>
    </citation>
    <scope>NUCLEOTIDE SEQUENCE [LARGE SCALE GENOMIC DNA]</scope>
</reference>